<comment type="caution">
    <text evidence="1">The sequence shown here is derived from an EMBL/GenBank/DDBJ whole genome shotgun (WGS) entry which is preliminary data.</text>
</comment>
<organism evidence="1 2">
    <name type="scientific">Blastocystis sp. subtype 1 (strain ATCC 50177 / NandII)</name>
    <dbReference type="NCBI Taxonomy" id="478820"/>
    <lineage>
        <taxon>Eukaryota</taxon>
        <taxon>Sar</taxon>
        <taxon>Stramenopiles</taxon>
        <taxon>Bigyra</taxon>
        <taxon>Opalozoa</taxon>
        <taxon>Opalinata</taxon>
        <taxon>Blastocystidae</taxon>
        <taxon>Blastocystis</taxon>
    </lineage>
</organism>
<dbReference type="InterPro" id="IPR032675">
    <property type="entry name" value="LRR_dom_sf"/>
</dbReference>
<dbReference type="SUPFAM" id="SSF52058">
    <property type="entry name" value="L domain-like"/>
    <property type="match status" value="1"/>
</dbReference>
<dbReference type="Proteomes" id="UP000078348">
    <property type="component" value="Unassembled WGS sequence"/>
</dbReference>
<gene>
    <name evidence="1" type="ORF">AV274_1972</name>
</gene>
<proteinExistence type="predicted"/>
<reference evidence="1 2" key="1">
    <citation type="submission" date="2016-05" db="EMBL/GenBank/DDBJ databases">
        <title>Nuclear genome of Blastocystis sp. subtype 1 NandII.</title>
        <authorList>
            <person name="Gentekaki E."/>
            <person name="Curtis B."/>
            <person name="Stairs C."/>
            <person name="Eme L."/>
            <person name="Herman E."/>
            <person name="Klimes V."/>
            <person name="Arias M.C."/>
            <person name="Elias M."/>
            <person name="Hilliou F."/>
            <person name="Klute M."/>
            <person name="Malik S.-B."/>
            <person name="Pightling A."/>
            <person name="Rachubinski R."/>
            <person name="Salas D."/>
            <person name="Schlacht A."/>
            <person name="Suga H."/>
            <person name="Archibald J."/>
            <person name="Ball S.G."/>
            <person name="Clark G."/>
            <person name="Dacks J."/>
            <person name="Van Der Giezen M."/>
            <person name="Tsaousis A."/>
            <person name="Roger A."/>
        </authorList>
    </citation>
    <scope>NUCLEOTIDE SEQUENCE [LARGE SCALE GENOMIC DNA]</scope>
    <source>
        <strain evidence="2">ATCC 50177 / NandII</strain>
    </source>
</reference>
<protein>
    <submittedName>
        <fullName evidence="1">Uncharacterized protein</fullName>
    </submittedName>
</protein>
<dbReference type="SUPFAM" id="SSF82185">
    <property type="entry name" value="Histone H3 K4-specific methyltransferase SET7/9 N-terminal domain"/>
    <property type="match status" value="1"/>
</dbReference>
<evidence type="ECO:0000313" key="1">
    <source>
        <dbReference type="EMBL" id="OAO16322.1"/>
    </source>
</evidence>
<dbReference type="Gene3D" id="3.80.10.10">
    <property type="entry name" value="Ribonuclease Inhibitor"/>
    <property type="match status" value="1"/>
</dbReference>
<name>A0A196SJG1_BLAHN</name>
<dbReference type="EMBL" id="LXWW01000089">
    <property type="protein sequence ID" value="OAO16322.1"/>
    <property type="molecule type" value="Genomic_DNA"/>
</dbReference>
<evidence type="ECO:0000313" key="2">
    <source>
        <dbReference type="Proteomes" id="UP000078348"/>
    </source>
</evidence>
<keyword evidence="2" id="KW-1185">Reference proteome</keyword>
<dbReference type="AlphaFoldDB" id="A0A196SJG1"/>
<sequence length="420" mass="47781">MLKNGSPDEYGLVFLPKYTVTQVHWENGAINGRVVIGDFHTKVLKCVCTVKDNIIESLEDLSKVEWRIIDLSDDGSRWEGDTLNEVPFGWGVYYDENNCKLFEGFRLNETTVCYGVYYHPLMNTDTVYYQGLLCEGKRWGVGEMHDRTGRLVYQGDWIDDGSDFKTVTIPSAAEDLHGLHSLMEQLVIGDNCCTQLSSFTIEHHTRLQSLTIGERCFSAKHPEQECCFRLVDLPMLKSVHVGDRSFEYFNVFVMHDLPYLKTLTIGDSFDRALCFKRCPRLRIIGFPELQFIQFGGYVFSCLETLIIDNLPSLEKIRLGEASLNGNREVTGKDVPGLLSSLRNTSCMIKDLPAIRSLKSMGAHNFNYYGVVTIQNINTIQHLRLHECFMDVGALNVFHAETFKQFVGKNNSYGILPTVSR</sequence>
<dbReference type="OrthoDB" id="423343at2759"/>
<accession>A0A196SJG1</accession>